<name>A0A0D3ERA3_9ORYZ</name>
<dbReference type="Proteomes" id="UP000026960">
    <property type="component" value="Chromosome 1"/>
</dbReference>
<dbReference type="Gramene" id="OBART01G22860.1">
    <property type="protein sequence ID" value="OBART01G22860.1"/>
    <property type="gene ID" value="OBART01G22860"/>
</dbReference>
<dbReference type="InterPro" id="IPR051274">
    <property type="entry name" value="3-5_Exoribonuclease"/>
</dbReference>
<dbReference type="InterPro" id="IPR012337">
    <property type="entry name" value="RNaseH-like_sf"/>
</dbReference>
<dbReference type="SUPFAM" id="SSF53098">
    <property type="entry name" value="Ribonuclease H-like"/>
    <property type="match status" value="1"/>
</dbReference>
<evidence type="ECO:0000256" key="1">
    <source>
        <dbReference type="ARBA" id="ARBA00022722"/>
    </source>
</evidence>
<keyword evidence="6" id="KW-1185">Reference proteome</keyword>
<organism evidence="5">
    <name type="scientific">Oryza barthii</name>
    <dbReference type="NCBI Taxonomy" id="65489"/>
    <lineage>
        <taxon>Eukaryota</taxon>
        <taxon>Viridiplantae</taxon>
        <taxon>Streptophyta</taxon>
        <taxon>Embryophyta</taxon>
        <taxon>Tracheophyta</taxon>
        <taxon>Spermatophyta</taxon>
        <taxon>Magnoliopsida</taxon>
        <taxon>Liliopsida</taxon>
        <taxon>Poales</taxon>
        <taxon>Poaceae</taxon>
        <taxon>BOP clade</taxon>
        <taxon>Oryzoideae</taxon>
        <taxon>Oryzeae</taxon>
        <taxon>Oryzinae</taxon>
        <taxon>Oryza</taxon>
    </lineage>
</organism>
<dbReference type="PANTHER" id="PTHR23044:SF60">
    <property type="entry name" value="OS01G0618000 PROTEIN"/>
    <property type="match status" value="1"/>
</dbReference>
<keyword evidence="3" id="KW-0269">Exonuclease</keyword>
<dbReference type="Pfam" id="PF00929">
    <property type="entry name" value="RNase_T"/>
    <property type="match status" value="1"/>
</dbReference>
<protein>
    <recommendedName>
        <fullName evidence="4">Exonuclease domain-containing protein</fullName>
    </recommendedName>
</protein>
<keyword evidence="1" id="KW-0540">Nuclease</keyword>
<dbReference type="SMART" id="SM00479">
    <property type="entry name" value="EXOIII"/>
    <property type="match status" value="1"/>
</dbReference>
<dbReference type="AlphaFoldDB" id="A0A0D3ERA3"/>
<dbReference type="HOGENOM" id="CLU_037266_8_0_1"/>
<evidence type="ECO:0000259" key="4">
    <source>
        <dbReference type="SMART" id="SM00479"/>
    </source>
</evidence>
<dbReference type="GO" id="GO:0003676">
    <property type="term" value="F:nucleic acid binding"/>
    <property type="evidence" value="ECO:0007669"/>
    <property type="project" value="InterPro"/>
</dbReference>
<dbReference type="eggNOG" id="KOG0542">
    <property type="taxonomic scope" value="Eukaryota"/>
</dbReference>
<dbReference type="STRING" id="65489.A0A0D3ERA3"/>
<dbReference type="EnsemblPlants" id="OBART01G22860.1">
    <property type="protein sequence ID" value="OBART01G22860.1"/>
    <property type="gene ID" value="OBART01G22860"/>
</dbReference>
<feature type="domain" description="Exonuclease" evidence="4">
    <location>
        <begin position="29"/>
        <end position="215"/>
    </location>
</feature>
<keyword evidence="2" id="KW-0378">Hydrolase</keyword>
<dbReference type="PaxDb" id="65489-OBART01G22860.1"/>
<proteinExistence type="predicted"/>
<dbReference type="PANTHER" id="PTHR23044">
    <property type="entry name" value="3'-5' EXONUCLEASE ERI1-RELATED"/>
    <property type="match status" value="1"/>
</dbReference>
<evidence type="ECO:0000313" key="6">
    <source>
        <dbReference type="Proteomes" id="UP000026960"/>
    </source>
</evidence>
<evidence type="ECO:0000256" key="3">
    <source>
        <dbReference type="ARBA" id="ARBA00022839"/>
    </source>
</evidence>
<reference evidence="5" key="1">
    <citation type="journal article" date="2009" name="Rice">
        <title>De Novo Next Generation Sequencing of Plant Genomes.</title>
        <authorList>
            <person name="Rounsley S."/>
            <person name="Marri P.R."/>
            <person name="Yu Y."/>
            <person name="He R."/>
            <person name="Sisneros N."/>
            <person name="Goicoechea J.L."/>
            <person name="Lee S.J."/>
            <person name="Angelova A."/>
            <person name="Kudrna D."/>
            <person name="Luo M."/>
            <person name="Affourtit J."/>
            <person name="Desany B."/>
            <person name="Knight J."/>
            <person name="Niazi F."/>
            <person name="Egholm M."/>
            <person name="Wing R.A."/>
        </authorList>
    </citation>
    <scope>NUCLEOTIDE SEQUENCE [LARGE SCALE GENOMIC DNA]</scope>
    <source>
        <strain evidence="5">cv. IRGC 105608</strain>
    </source>
</reference>
<dbReference type="InterPro" id="IPR036397">
    <property type="entry name" value="RNaseH_sf"/>
</dbReference>
<accession>A0A0D3ERA3</accession>
<sequence>MFAPTFAVAAALAPPPPRGGGGGGGEFDHFVVVDFEATCERGRRIYPQEIIEFPAVLVDAATGRLVSAFRAYVRPRHHPRLTDFCRELTGIAQGDVDAGVGLAEALLRHDEWLRAAGVVEGGGRFAVVTWGDADCRTMLEQECRFKGIAKPAYFDRWVDLRVHFEAAFGRGGRRVKLQEAVRAAGLEWVGRLHCGLDDACNTARLLVELLRRGVPISITGSLPAAPPPLEQARKQQQQQEMQQLLVPCGAAVCCYCGVASTGGVMAMPGSTQRRCFYGCGNWTAVSGATCPFFLMGGVVDCPIN</sequence>
<reference evidence="5" key="2">
    <citation type="submission" date="2015-03" db="UniProtKB">
        <authorList>
            <consortium name="EnsemblPlants"/>
        </authorList>
    </citation>
    <scope>IDENTIFICATION</scope>
</reference>
<dbReference type="GO" id="GO:0000175">
    <property type="term" value="F:3'-5'-RNA exonuclease activity"/>
    <property type="evidence" value="ECO:0007669"/>
    <property type="project" value="InterPro"/>
</dbReference>
<dbReference type="Gene3D" id="3.30.420.10">
    <property type="entry name" value="Ribonuclease H-like superfamily/Ribonuclease H"/>
    <property type="match status" value="1"/>
</dbReference>
<dbReference type="CDD" id="cd06133">
    <property type="entry name" value="ERI-1_3'hExo_like"/>
    <property type="match status" value="1"/>
</dbReference>
<dbReference type="InterPro" id="IPR047201">
    <property type="entry name" value="ERI-1_3'hExo-like"/>
</dbReference>
<evidence type="ECO:0000313" key="5">
    <source>
        <dbReference type="EnsemblPlants" id="OBART01G22860.1"/>
    </source>
</evidence>
<dbReference type="FunFam" id="3.30.420.10:FF:000068">
    <property type="entry name" value="Exonuclease domain-containing protein 1"/>
    <property type="match status" value="1"/>
</dbReference>
<dbReference type="InterPro" id="IPR013520">
    <property type="entry name" value="Ribonucl_H"/>
</dbReference>
<evidence type="ECO:0000256" key="2">
    <source>
        <dbReference type="ARBA" id="ARBA00022801"/>
    </source>
</evidence>